<keyword evidence="3 6" id="KW-0812">Transmembrane</keyword>
<evidence type="ECO:0000256" key="3">
    <source>
        <dbReference type="ARBA" id="ARBA00022692"/>
    </source>
</evidence>
<dbReference type="AlphaFoldDB" id="A0A978VZH5"/>
<comment type="caution">
    <text evidence="7">The sequence shown here is derived from an EMBL/GenBank/DDBJ whole genome shotgun (WGS) entry which is preliminary data.</text>
</comment>
<dbReference type="EMBL" id="JAEACU010000001">
    <property type="protein sequence ID" value="KAH7545109.1"/>
    <property type="molecule type" value="Genomic_DNA"/>
</dbReference>
<protein>
    <submittedName>
        <fullName evidence="7">Uncharacterized protein</fullName>
    </submittedName>
</protein>
<dbReference type="Pfam" id="PF05562">
    <property type="entry name" value="WCOR413"/>
    <property type="match status" value="1"/>
</dbReference>
<dbReference type="Proteomes" id="UP000813462">
    <property type="component" value="Unassembled WGS sequence"/>
</dbReference>
<comment type="subcellular location">
    <subcellularLocation>
        <location evidence="1">Membrane</location>
        <topology evidence="1">Multi-pass membrane protein</topology>
    </subcellularLocation>
</comment>
<evidence type="ECO:0000256" key="1">
    <source>
        <dbReference type="ARBA" id="ARBA00004141"/>
    </source>
</evidence>
<evidence type="ECO:0000313" key="7">
    <source>
        <dbReference type="EMBL" id="KAH7545109.1"/>
    </source>
</evidence>
<evidence type="ECO:0000256" key="5">
    <source>
        <dbReference type="ARBA" id="ARBA00023136"/>
    </source>
</evidence>
<evidence type="ECO:0000256" key="6">
    <source>
        <dbReference type="SAM" id="Phobius"/>
    </source>
</evidence>
<evidence type="ECO:0000256" key="4">
    <source>
        <dbReference type="ARBA" id="ARBA00022989"/>
    </source>
</evidence>
<keyword evidence="4 6" id="KW-1133">Transmembrane helix</keyword>
<comment type="similarity">
    <text evidence="2">Belongs to the Cold-regulated 413 protein family.</text>
</comment>
<feature type="transmembrane region" description="Helical" evidence="6">
    <location>
        <begin position="57"/>
        <end position="80"/>
    </location>
</feature>
<gene>
    <name evidence="7" type="ORF">FEM48_Zijuj01G0058300</name>
</gene>
<dbReference type="GO" id="GO:0016020">
    <property type="term" value="C:membrane"/>
    <property type="evidence" value="ECO:0007669"/>
    <property type="project" value="UniProtKB-SubCell"/>
</dbReference>
<feature type="transmembrane region" description="Helical" evidence="6">
    <location>
        <begin position="100"/>
        <end position="117"/>
    </location>
</feature>
<dbReference type="PANTHER" id="PTHR33596">
    <property type="entry name" value="COLD-REGULATED 413 PLASMA MEMBRANE PROTEIN 2"/>
    <property type="match status" value="1"/>
</dbReference>
<sequence length="118" mass="12905">MMLKPVIYRSSLSYVLPLDAYHGRKCGNDNDIKRLDDIERFVDALLEQGRALATTDLVVFSIGRVIQQGAIISLVIAGYLAFQHFSQTGSLQKASDQGSLVTTLAIICLTAASSFLLR</sequence>
<name>A0A978VZH5_ZIZJJ</name>
<dbReference type="PANTHER" id="PTHR33596:SF17">
    <property type="entry name" value="COLD-REGULATED 413 INNER MEMBRANE PROTEIN 1, CHLOROPLASTIC-RELATED"/>
    <property type="match status" value="1"/>
</dbReference>
<evidence type="ECO:0000313" key="8">
    <source>
        <dbReference type="Proteomes" id="UP000813462"/>
    </source>
</evidence>
<evidence type="ECO:0000256" key="2">
    <source>
        <dbReference type="ARBA" id="ARBA00005852"/>
    </source>
</evidence>
<reference evidence="7" key="1">
    <citation type="journal article" date="2021" name="Front. Plant Sci.">
        <title>Chromosome-Scale Genome Assembly for Chinese Sour Jujube and Insights Into Its Genome Evolution and Domestication Signature.</title>
        <authorList>
            <person name="Shen L.-Y."/>
            <person name="Luo H."/>
            <person name="Wang X.-L."/>
            <person name="Wang X.-M."/>
            <person name="Qiu X.-J."/>
            <person name="Liu H."/>
            <person name="Zhou S.-S."/>
            <person name="Jia K.-H."/>
            <person name="Nie S."/>
            <person name="Bao Y.-T."/>
            <person name="Zhang R.-G."/>
            <person name="Yun Q.-Z."/>
            <person name="Chai Y.-H."/>
            <person name="Lu J.-Y."/>
            <person name="Li Y."/>
            <person name="Zhao S.-W."/>
            <person name="Mao J.-F."/>
            <person name="Jia S.-G."/>
            <person name="Mao Y.-M."/>
        </authorList>
    </citation>
    <scope>NUCLEOTIDE SEQUENCE</scope>
    <source>
        <strain evidence="7">AT0</strain>
        <tissue evidence="7">Leaf</tissue>
    </source>
</reference>
<dbReference type="InterPro" id="IPR008892">
    <property type="entry name" value="COR413"/>
</dbReference>
<keyword evidence="5 6" id="KW-0472">Membrane</keyword>
<proteinExistence type="inferred from homology"/>
<accession>A0A978VZH5</accession>
<organism evidence="7 8">
    <name type="scientific">Ziziphus jujuba var. spinosa</name>
    <dbReference type="NCBI Taxonomy" id="714518"/>
    <lineage>
        <taxon>Eukaryota</taxon>
        <taxon>Viridiplantae</taxon>
        <taxon>Streptophyta</taxon>
        <taxon>Embryophyta</taxon>
        <taxon>Tracheophyta</taxon>
        <taxon>Spermatophyta</taxon>
        <taxon>Magnoliopsida</taxon>
        <taxon>eudicotyledons</taxon>
        <taxon>Gunneridae</taxon>
        <taxon>Pentapetalae</taxon>
        <taxon>rosids</taxon>
        <taxon>fabids</taxon>
        <taxon>Rosales</taxon>
        <taxon>Rhamnaceae</taxon>
        <taxon>Paliureae</taxon>
        <taxon>Ziziphus</taxon>
    </lineage>
</organism>